<dbReference type="SMART" id="SM00020">
    <property type="entry name" value="Tryp_SPc"/>
    <property type="match status" value="1"/>
</dbReference>
<dbReference type="CDD" id="cd00190">
    <property type="entry name" value="Tryp_SPc"/>
    <property type="match status" value="1"/>
</dbReference>
<dbReference type="EMBL" id="ODYU01007221">
    <property type="protein sequence ID" value="SOQ49809.1"/>
    <property type="molecule type" value="Genomic_DNA"/>
</dbReference>
<keyword evidence="1" id="KW-0645">Protease</keyword>
<dbReference type="AlphaFoldDB" id="A0A2H1W9P5"/>
<dbReference type="PROSITE" id="PS50240">
    <property type="entry name" value="TRYPSIN_DOM"/>
    <property type="match status" value="1"/>
</dbReference>
<dbReference type="InterPro" id="IPR009003">
    <property type="entry name" value="Peptidase_S1_PA"/>
</dbReference>
<feature type="region of interest" description="Disordered" evidence="10">
    <location>
        <begin position="54"/>
        <end position="74"/>
    </location>
</feature>
<dbReference type="EC" id="3.4.21.4" evidence="9"/>
<evidence type="ECO:0000259" key="11">
    <source>
        <dbReference type="PROSITE" id="PS50240"/>
    </source>
</evidence>
<dbReference type="PRINTS" id="PR00722">
    <property type="entry name" value="CHYMOTRYPSIN"/>
</dbReference>
<keyword evidence="4" id="KW-0720">Serine protease</keyword>
<dbReference type="InterPro" id="IPR043504">
    <property type="entry name" value="Peptidase_S1_PA_chymotrypsin"/>
</dbReference>
<evidence type="ECO:0000313" key="12">
    <source>
        <dbReference type="EMBL" id="SOQ49809.1"/>
    </source>
</evidence>
<dbReference type="SUPFAM" id="SSF50494">
    <property type="entry name" value="Trypsin-like serine proteases"/>
    <property type="match status" value="1"/>
</dbReference>
<evidence type="ECO:0000256" key="9">
    <source>
        <dbReference type="ARBA" id="ARBA00038868"/>
    </source>
</evidence>
<proteinExistence type="inferred from homology"/>
<evidence type="ECO:0000256" key="7">
    <source>
        <dbReference type="ARBA" id="ARBA00024195"/>
    </source>
</evidence>
<dbReference type="PROSITE" id="PS00134">
    <property type="entry name" value="TRYPSIN_HIS"/>
    <property type="match status" value="1"/>
</dbReference>
<keyword evidence="6" id="KW-1015">Disulfide bond</keyword>
<dbReference type="GO" id="GO:0006508">
    <property type="term" value="P:proteolysis"/>
    <property type="evidence" value="ECO:0007669"/>
    <property type="project" value="UniProtKB-KW"/>
</dbReference>
<reference evidence="12" key="1">
    <citation type="submission" date="2016-07" db="EMBL/GenBank/DDBJ databases">
        <authorList>
            <person name="Bretaudeau A."/>
        </authorList>
    </citation>
    <scope>NUCLEOTIDE SEQUENCE</scope>
    <source>
        <strain evidence="12">Rice</strain>
        <tissue evidence="12">Whole body</tissue>
    </source>
</reference>
<dbReference type="GO" id="GO:0007586">
    <property type="term" value="P:digestion"/>
    <property type="evidence" value="ECO:0007669"/>
    <property type="project" value="UniProtKB-KW"/>
</dbReference>
<evidence type="ECO:0000256" key="4">
    <source>
        <dbReference type="ARBA" id="ARBA00022825"/>
    </source>
</evidence>
<dbReference type="InterPro" id="IPR050430">
    <property type="entry name" value="Peptidase_S1"/>
</dbReference>
<feature type="domain" description="Peptidase S1" evidence="11">
    <location>
        <begin position="98"/>
        <end position="318"/>
    </location>
</feature>
<dbReference type="InterPro" id="IPR001314">
    <property type="entry name" value="Peptidase_S1A"/>
</dbReference>
<evidence type="ECO:0000256" key="6">
    <source>
        <dbReference type="ARBA" id="ARBA00023157"/>
    </source>
</evidence>
<evidence type="ECO:0000256" key="5">
    <source>
        <dbReference type="ARBA" id="ARBA00023145"/>
    </source>
</evidence>
<keyword evidence="2" id="KW-0222">Digestion</keyword>
<dbReference type="PANTHER" id="PTHR24276:SF97">
    <property type="entry name" value="GH13245P2-RELATED"/>
    <property type="match status" value="1"/>
</dbReference>
<organism evidence="12">
    <name type="scientific">Spodoptera frugiperda</name>
    <name type="common">Fall armyworm</name>
    <dbReference type="NCBI Taxonomy" id="7108"/>
    <lineage>
        <taxon>Eukaryota</taxon>
        <taxon>Metazoa</taxon>
        <taxon>Ecdysozoa</taxon>
        <taxon>Arthropoda</taxon>
        <taxon>Hexapoda</taxon>
        <taxon>Insecta</taxon>
        <taxon>Pterygota</taxon>
        <taxon>Neoptera</taxon>
        <taxon>Endopterygota</taxon>
        <taxon>Lepidoptera</taxon>
        <taxon>Glossata</taxon>
        <taxon>Ditrysia</taxon>
        <taxon>Noctuoidea</taxon>
        <taxon>Noctuidae</taxon>
        <taxon>Amphipyrinae</taxon>
        <taxon>Spodoptera</taxon>
    </lineage>
</organism>
<protein>
    <recommendedName>
        <fullName evidence="9">trypsin</fullName>
        <ecNumber evidence="9">3.4.21.4</ecNumber>
    </recommendedName>
</protein>
<dbReference type="InterPro" id="IPR001254">
    <property type="entry name" value="Trypsin_dom"/>
</dbReference>
<evidence type="ECO:0000256" key="1">
    <source>
        <dbReference type="ARBA" id="ARBA00022670"/>
    </source>
</evidence>
<gene>
    <name evidence="12" type="ORF">SFRICE_022272</name>
</gene>
<dbReference type="InterPro" id="IPR018114">
    <property type="entry name" value="TRYPSIN_HIS"/>
</dbReference>
<evidence type="ECO:0000256" key="10">
    <source>
        <dbReference type="SAM" id="MobiDB-lite"/>
    </source>
</evidence>
<comment type="similarity">
    <text evidence="7">Belongs to the peptidase S1 family. CLIP subfamily.</text>
</comment>
<dbReference type="PANTHER" id="PTHR24276">
    <property type="entry name" value="POLYSERASE-RELATED"/>
    <property type="match status" value="1"/>
</dbReference>
<evidence type="ECO:0000256" key="8">
    <source>
        <dbReference type="ARBA" id="ARBA00036320"/>
    </source>
</evidence>
<dbReference type="GO" id="GO:0004252">
    <property type="term" value="F:serine-type endopeptidase activity"/>
    <property type="evidence" value="ECO:0007669"/>
    <property type="project" value="UniProtKB-EC"/>
</dbReference>
<evidence type="ECO:0000256" key="2">
    <source>
        <dbReference type="ARBA" id="ARBA00022757"/>
    </source>
</evidence>
<name>A0A2H1W9P5_SPOFR</name>
<evidence type="ECO:0000256" key="3">
    <source>
        <dbReference type="ARBA" id="ARBA00022801"/>
    </source>
</evidence>
<dbReference type="FunFam" id="2.40.10.10:FF:000002">
    <property type="entry name" value="Transmembrane protease serine"/>
    <property type="match status" value="1"/>
</dbReference>
<dbReference type="Gene3D" id="2.40.10.10">
    <property type="entry name" value="Trypsin-like serine proteases"/>
    <property type="match status" value="1"/>
</dbReference>
<dbReference type="Pfam" id="PF00089">
    <property type="entry name" value="Trypsin"/>
    <property type="match status" value="1"/>
</dbReference>
<sequence>MPLVFQASFGGSDCLPSVTYVGRLTPDCVTSYHRIILSRRVPPRTYLYFHESMPQDQLSRDGEEPREEDQDGPVDVRVRSRMSPGIEIIHIQILQWRIVGGRQVSIKQVPYQVLYGMYCGGTLIAPDWVITAAHCKDKEKFILAGSTQRSQATKYMICAHFLHPLWNTTHLHTHDYDYQLVLLEQAVPVTPNSRPIAIGNVDDIREGEMITVSGWGHTKYKQRVMQDIVRRVRVPVMAHEICKSLPLMNYKTITPRMFCGGYLNGSKDSCQGDSGGPAILHGKLVGLVSFGVGCAMKDQPGVYSNIPLVRNWIRQVTGLPL</sequence>
<keyword evidence="3" id="KW-0378">Hydrolase</keyword>
<accession>A0A2H1W9P5</accession>
<keyword evidence="5" id="KW-0865">Zymogen</keyword>
<comment type="catalytic activity">
    <reaction evidence="8">
        <text>Preferential cleavage: Arg-|-Xaa, Lys-|-Xaa.</text>
        <dbReference type="EC" id="3.4.21.4"/>
    </reaction>
</comment>